<dbReference type="VEuPathDB" id="FungiDB:CLCR_08756"/>
<feature type="region of interest" description="Disordered" evidence="3">
    <location>
        <begin position="66"/>
        <end position="130"/>
    </location>
</feature>
<dbReference type="Proteomes" id="UP000094526">
    <property type="component" value="Unassembled WGS sequence"/>
</dbReference>
<comment type="caution">
    <text evidence="5">The sequence shown here is derived from an EMBL/GenBank/DDBJ whole genome shotgun (WGS) entry which is preliminary data.</text>
</comment>
<name>A0A1C1CUA2_9EURO</name>
<dbReference type="InterPro" id="IPR009071">
    <property type="entry name" value="HMG_box_dom"/>
</dbReference>
<evidence type="ECO:0000259" key="4">
    <source>
        <dbReference type="PROSITE" id="PS50118"/>
    </source>
</evidence>
<feature type="region of interest" description="Disordered" evidence="3">
    <location>
        <begin position="232"/>
        <end position="251"/>
    </location>
</feature>
<keyword evidence="6" id="KW-1185">Reference proteome</keyword>
<dbReference type="PANTHER" id="PTHR48112">
    <property type="entry name" value="HIGH MOBILITY GROUP PROTEIN DSP1"/>
    <property type="match status" value="1"/>
</dbReference>
<evidence type="ECO:0000256" key="2">
    <source>
        <dbReference type="PROSITE-ProRule" id="PRU00267"/>
    </source>
</evidence>
<dbReference type="GO" id="GO:0005634">
    <property type="term" value="C:nucleus"/>
    <property type="evidence" value="ECO:0007669"/>
    <property type="project" value="UniProtKB-UniRule"/>
</dbReference>
<feature type="compositionally biased region" description="Basic residues" evidence="3">
    <location>
        <begin position="103"/>
        <end position="130"/>
    </location>
</feature>
<accession>A0A1C1CUA2</accession>
<evidence type="ECO:0000256" key="1">
    <source>
        <dbReference type="ARBA" id="ARBA00023125"/>
    </source>
</evidence>
<dbReference type="InterPro" id="IPR036910">
    <property type="entry name" value="HMG_box_dom_sf"/>
</dbReference>
<dbReference type="InterPro" id="IPR050342">
    <property type="entry name" value="HMGB"/>
</dbReference>
<dbReference type="PANTHER" id="PTHR48112:SF22">
    <property type="entry name" value="MITOCHONDRIAL TRANSCRIPTION FACTOR A, ISOFORM B"/>
    <property type="match status" value="1"/>
</dbReference>
<proteinExistence type="predicted"/>
<dbReference type="PROSITE" id="PS50118">
    <property type="entry name" value="HMG_BOX_2"/>
    <property type="match status" value="1"/>
</dbReference>
<feature type="DNA-binding region" description="HMG box" evidence="2">
    <location>
        <begin position="252"/>
        <end position="318"/>
    </location>
</feature>
<evidence type="ECO:0000313" key="6">
    <source>
        <dbReference type="Proteomes" id="UP000094526"/>
    </source>
</evidence>
<organism evidence="5 6">
    <name type="scientific">Cladophialophora carrionii</name>
    <dbReference type="NCBI Taxonomy" id="86049"/>
    <lineage>
        <taxon>Eukaryota</taxon>
        <taxon>Fungi</taxon>
        <taxon>Dikarya</taxon>
        <taxon>Ascomycota</taxon>
        <taxon>Pezizomycotina</taxon>
        <taxon>Eurotiomycetes</taxon>
        <taxon>Chaetothyriomycetidae</taxon>
        <taxon>Chaetothyriales</taxon>
        <taxon>Herpotrichiellaceae</taxon>
        <taxon>Cladophialophora</taxon>
    </lineage>
</organism>
<keyword evidence="2" id="KW-0539">Nucleus</keyword>
<reference evidence="6" key="1">
    <citation type="submission" date="2015-07" db="EMBL/GenBank/DDBJ databases">
        <authorList>
            <person name="Teixeira M.M."/>
            <person name="Souza R.C."/>
            <person name="Almeida L.G."/>
            <person name="Vicente V.A."/>
            <person name="de Hoog S."/>
            <person name="Bocca A.L."/>
            <person name="de Almeida S.R."/>
            <person name="Vasconcelos A.T."/>
            <person name="Felipe M.S."/>
        </authorList>
    </citation>
    <scope>NUCLEOTIDE SEQUENCE [LARGE SCALE GENOMIC DNA]</scope>
    <source>
        <strain evidence="6">KSF</strain>
    </source>
</reference>
<feature type="domain" description="HMG box" evidence="4">
    <location>
        <begin position="252"/>
        <end position="318"/>
    </location>
</feature>
<dbReference type="Pfam" id="PF09011">
    <property type="entry name" value="HMG_box_2"/>
    <property type="match status" value="1"/>
</dbReference>
<keyword evidence="1 2" id="KW-0238">DNA-binding</keyword>
<gene>
    <name evidence="5" type="ORF">CLCR_08756</name>
</gene>
<dbReference type="AlphaFoldDB" id="A0A1C1CUA2"/>
<dbReference type="VEuPathDB" id="FungiDB:G647_06048"/>
<dbReference type="eggNOG" id="ENOG502SA5X">
    <property type="taxonomic scope" value="Eukaryota"/>
</dbReference>
<dbReference type="STRING" id="86049.A0A1C1CUA2"/>
<evidence type="ECO:0000256" key="3">
    <source>
        <dbReference type="SAM" id="MobiDB-lite"/>
    </source>
</evidence>
<protein>
    <submittedName>
        <fullName evidence="5">Putative HMG box protein</fullName>
    </submittedName>
</protein>
<dbReference type="EMBL" id="LGRB01000009">
    <property type="protein sequence ID" value="OCT52092.1"/>
    <property type="molecule type" value="Genomic_DNA"/>
</dbReference>
<evidence type="ECO:0000313" key="5">
    <source>
        <dbReference type="EMBL" id="OCT52092.1"/>
    </source>
</evidence>
<sequence>MTVAMPFSRSLAKQLLARSARSLTRPVSSNPLLRVDGNYVTGNDQSSHAYTLSNIRAPLKLARTYATASAKPAGRPKQHTGRTPAKRTPKSTKVANAGEKPAAKKPKKKTVPKTKPKAAKKKPSKSALLKKARTDHADLKAAALLEEPKQLPSNPYQIILVQETKGSKGNVTNSAAAASNKYKNLALEERERYNHEANQNKSKNEEAYKRWVQSHSALEIRSANNARRLLNRKAKAAGKKKHIKPIHDDRTVHQPRNAYSFFFKERNDSGDLNGMSVAERGKLAGQEWKSLSAAEKKPYEDQAAADKTRYLEEYKTVYGDDPPSVKRQTK</sequence>
<feature type="compositionally biased region" description="Basic residues" evidence="3">
    <location>
        <begin position="74"/>
        <end position="90"/>
    </location>
</feature>
<dbReference type="CDD" id="cd00084">
    <property type="entry name" value="HMG-box_SF"/>
    <property type="match status" value="1"/>
</dbReference>
<dbReference type="SUPFAM" id="SSF47095">
    <property type="entry name" value="HMG-box"/>
    <property type="match status" value="2"/>
</dbReference>
<feature type="compositionally biased region" description="Basic residues" evidence="3">
    <location>
        <begin position="232"/>
        <end position="244"/>
    </location>
</feature>
<dbReference type="OrthoDB" id="1919336at2759"/>
<dbReference type="SMART" id="SM00398">
    <property type="entry name" value="HMG"/>
    <property type="match status" value="2"/>
</dbReference>
<dbReference type="GO" id="GO:0003677">
    <property type="term" value="F:DNA binding"/>
    <property type="evidence" value="ECO:0007669"/>
    <property type="project" value="UniProtKB-UniRule"/>
</dbReference>
<dbReference type="Gene3D" id="1.10.30.10">
    <property type="entry name" value="High mobility group box domain"/>
    <property type="match status" value="2"/>
</dbReference>